<keyword evidence="1" id="KW-0732">Signal</keyword>
<dbReference type="EMBL" id="CP054143">
    <property type="protein sequence ID" value="QKJ66437.1"/>
    <property type="molecule type" value="Genomic_DNA"/>
</dbReference>
<reference evidence="3 4" key="1">
    <citation type="submission" date="2020-05" db="EMBL/GenBank/DDBJ databases">
        <title>Complete genome sequence of Deefgea sp. D17.</title>
        <authorList>
            <person name="Bae J.-W."/>
            <person name="Han J.E."/>
        </authorList>
    </citation>
    <scope>NUCLEOTIDE SEQUENCE [LARGE SCALE GENOMIC DNA]</scope>
    <source>
        <strain evidence="3 4">D17</strain>
    </source>
</reference>
<evidence type="ECO:0000259" key="2">
    <source>
        <dbReference type="Pfam" id="PF13441"/>
    </source>
</evidence>
<dbReference type="Pfam" id="PF13441">
    <property type="entry name" value="Gly-zipper_YMGG"/>
    <property type="match status" value="1"/>
</dbReference>
<dbReference type="Proteomes" id="UP000504844">
    <property type="component" value="Chromosome"/>
</dbReference>
<feature type="chain" id="PRO_5026700291" description="YMGG-like Gly-zipper domain-containing protein" evidence="1">
    <location>
        <begin position="26"/>
        <end position="116"/>
    </location>
</feature>
<feature type="signal peptide" evidence="1">
    <location>
        <begin position="1"/>
        <end position="25"/>
    </location>
</feature>
<dbReference type="RefSeq" id="WP_173532941.1">
    <property type="nucleotide sequence ID" value="NZ_CP054143.1"/>
</dbReference>
<dbReference type="AlphaFoldDB" id="A0A6M8SXJ4"/>
<organism evidence="3 4">
    <name type="scientific">Deefgea piscis</name>
    <dbReference type="NCBI Taxonomy" id="2739061"/>
    <lineage>
        <taxon>Bacteria</taxon>
        <taxon>Pseudomonadati</taxon>
        <taxon>Pseudomonadota</taxon>
        <taxon>Betaproteobacteria</taxon>
        <taxon>Neisseriales</taxon>
        <taxon>Chitinibacteraceae</taxon>
        <taxon>Deefgea</taxon>
    </lineage>
</organism>
<evidence type="ECO:0000313" key="3">
    <source>
        <dbReference type="EMBL" id="QKJ66437.1"/>
    </source>
</evidence>
<evidence type="ECO:0000313" key="4">
    <source>
        <dbReference type="Proteomes" id="UP000504844"/>
    </source>
</evidence>
<evidence type="ECO:0000256" key="1">
    <source>
        <dbReference type="SAM" id="SignalP"/>
    </source>
</evidence>
<gene>
    <name evidence="3" type="ORF">HQN60_06855</name>
</gene>
<keyword evidence="4" id="KW-1185">Reference proteome</keyword>
<proteinExistence type="predicted"/>
<accession>A0A6M8SXJ4</accession>
<protein>
    <recommendedName>
        <fullName evidence="2">YMGG-like Gly-zipper domain-containing protein</fullName>
    </recommendedName>
</protein>
<feature type="domain" description="YMGG-like Gly-zipper" evidence="2">
    <location>
        <begin position="74"/>
        <end position="115"/>
    </location>
</feature>
<dbReference type="KEGG" id="dee:HQN60_06855"/>
<sequence>MQKKVLVRCLLALPLVLALAQPVQARNDNRLAKGAVIGGVLGLAAGNGLKGALGGAAIGGGLAAVSSDGYRGRRAQRGAKKGAVVGAVIGGIAGNGLRGALKGAVAGGAAGAIINH</sequence>
<dbReference type="InterPro" id="IPR027367">
    <property type="entry name" value="Gly-zipper_YMGG"/>
</dbReference>
<name>A0A6M8SXJ4_9NEIS</name>